<organism evidence="2 4">
    <name type="scientific">Methanosarcina flavescens</name>
    <dbReference type="NCBI Taxonomy" id="1715806"/>
    <lineage>
        <taxon>Archaea</taxon>
        <taxon>Methanobacteriati</taxon>
        <taxon>Methanobacteriota</taxon>
        <taxon>Stenosarchaea group</taxon>
        <taxon>Methanomicrobia</taxon>
        <taxon>Methanosarcinales</taxon>
        <taxon>Methanosarcinaceae</taxon>
        <taxon>Methanosarcina</taxon>
    </lineage>
</organism>
<evidence type="ECO:0000313" key="2">
    <source>
        <dbReference type="EMBL" id="AYK16097.1"/>
    </source>
</evidence>
<protein>
    <submittedName>
        <fullName evidence="2">Dolichol kinase</fullName>
    </submittedName>
</protein>
<reference evidence="3 5" key="3">
    <citation type="journal article" date="2020" name="Biotechnol. Biofuels">
        <title>New insights from the biogas microbiome by comprehensive genome-resolved metagenomics of nearly 1600 species originating from multiple anaerobic digesters.</title>
        <authorList>
            <person name="Campanaro S."/>
            <person name="Treu L."/>
            <person name="Rodriguez-R L.M."/>
            <person name="Kovalovszki A."/>
            <person name="Ziels R.M."/>
            <person name="Maus I."/>
            <person name="Zhu X."/>
            <person name="Kougias P.G."/>
            <person name="Basile A."/>
            <person name="Luo G."/>
            <person name="Schluter A."/>
            <person name="Konstantinidis K.T."/>
            <person name="Angelidaki I."/>
        </authorList>
    </citation>
    <scope>NUCLEOTIDE SEQUENCE [LARGE SCALE GENOMIC DNA]</scope>
    <source>
        <strain evidence="3">AS22ysBPME_46</strain>
    </source>
</reference>
<evidence type="ECO:0000256" key="1">
    <source>
        <dbReference type="SAM" id="Phobius"/>
    </source>
</evidence>
<dbReference type="OrthoDB" id="100386at2157"/>
<feature type="transmembrane region" description="Helical" evidence="1">
    <location>
        <begin position="169"/>
        <end position="193"/>
    </location>
</feature>
<dbReference type="EMBL" id="JAAYQL010000028">
    <property type="protein sequence ID" value="NLK32248.1"/>
    <property type="molecule type" value="Genomic_DNA"/>
</dbReference>
<sequence>MIPLFQISWETIQADLPIFAVLSVWNLFVLLVLSKKVYEFALKKGRSINSSMYFSRKVIHFLAGGLTAMLLPFIAHEPILPAATAFGLALMTYLPHKLNRRMYWFQDPENFYDVNFTLSWGLIVFFTWYIDRSFWLGVIPVLFMAYGDGITGIIRNLKYNKRTKAWEGTAGMLVLCVIIGAKMGFAGIFAGIVCSFVERIENIDDNFTVPASGLLILLAAQHYFPSFTVSLY</sequence>
<dbReference type="GO" id="GO:0016301">
    <property type="term" value="F:kinase activity"/>
    <property type="evidence" value="ECO:0007669"/>
    <property type="project" value="UniProtKB-KW"/>
</dbReference>
<feature type="transmembrane region" description="Helical" evidence="1">
    <location>
        <begin position="79"/>
        <end position="98"/>
    </location>
</feature>
<dbReference type="RefSeq" id="WP_054298149.1">
    <property type="nucleotide sequence ID" value="NZ_CP032683.1"/>
</dbReference>
<keyword evidence="1" id="KW-0812">Transmembrane</keyword>
<evidence type="ECO:0000313" key="5">
    <source>
        <dbReference type="Proteomes" id="UP000585579"/>
    </source>
</evidence>
<dbReference type="KEGG" id="mfz:AOB57_013680"/>
<gene>
    <name evidence="2" type="ORF">AOB57_013680</name>
    <name evidence="3" type="ORF">GX302_05260</name>
</gene>
<keyword evidence="2" id="KW-0808">Transferase</keyword>
<evidence type="ECO:0000313" key="4">
    <source>
        <dbReference type="Proteomes" id="UP000053087"/>
    </source>
</evidence>
<keyword evidence="4" id="KW-1185">Reference proteome</keyword>
<dbReference type="GeneID" id="53689174"/>
<keyword evidence="2" id="KW-0418">Kinase</keyword>
<dbReference type="EMBL" id="CP032683">
    <property type="protein sequence ID" value="AYK16097.1"/>
    <property type="molecule type" value="Genomic_DNA"/>
</dbReference>
<reference evidence="2" key="2">
    <citation type="submission" date="2018-10" db="EMBL/GenBank/DDBJ databases">
        <authorList>
            <person name="Fischer M.A."/>
            <person name="Kern T."/>
            <person name="Deppenmeier U."/>
            <person name="Schmitz R.A."/>
            <person name="Rother M."/>
        </authorList>
    </citation>
    <scope>NUCLEOTIDE SEQUENCE</scope>
    <source>
        <strain evidence="2">E03.2</strain>
    </source>
</reference>
<dbReference type="Proteomes" id="UP000053087">
    <property type="component" value="Chromosome"/>
</dbReference>
<evidence type="ECO:0000313" key="3">
    <source>
        <dbReference type="EMBL" id="NLK32248.1"/>
    </source>
</evidence>
<accession>A0A660HUX2</accession>
<keyword evidence="1" id="KW-1133">Transmembrane helix</keyword>
<feature type="transmembrane region" description="Helical" evidence="1">
    <location>
        <begin position="110"/>
        <end position="130"/>
    </location>
</feature>
<feature type="transmembrane region" description="Helical" evidence="1">
    <location>
        <begin position="136"/>
        <end position="157"/>
    </location>
</feature>
<proteinExistence type="predicted"/>
<dbReference type="AlphaFoldDB" id="A0A660HUX2"/>
<name>A0A660HUX2_9EURY</name>
<feature type="transmembrane region" description="Helical" evidence="1">
    <location>
        <begin position="12"/>
        <end position="33"/>
    </location>
</feature>
<keyword evidence="1" id="KW-0472">Membrane</keyword>
<reference evidence="2 4" key="1">
    <citation type="journal article" date="2016" name="Int. J. Syst. Evol. Microbiol.">
        <title>Methanosarcina flavescens sp. nov., a methanogenic archaeon isolated from a full-scale anaerobic digester.</title>
        <authorList>
            <person name="Kern T."/>
            <person name="Fischer M.A."/>
            <person name="Deppenmeier U."/>
            <person name="Schmitz R.A."/>
            <person name="Rother M."/>
        </authorList>
    </citation>
    <scope>NUCLEOTIDE SEQUENCE [LARGE SCALE GENOMIC DNA]</scope>
    <source>
        <strain evidence="2 4">E03.2</strain>
    </source>
</reference>
<dbReference type="Proteomes" id="UP000585579">
    <property type="component" value="Unassembled WGS sequence"/>
</dbReference>
<feature type="transmembrane region" description="Helical" evidence="1">
    <location>
        <begin position="54"/>
        <end position="73"/>
    </location>
</feature>